<dbReference type="Proteomes" id="UP000682713">
    <property type="component" value="Unassembled WGS sequence"/>
</dbReference>
<dbReference type="EMBL" id="JAGYPJ010000001">
    <property type="protein sequence ID" value="MBS4200293.1"/>
    <property type="molecule type" value="Genomic_DNA"/>
</dbReference>
<reference evidence="2 3" key="1">
    <citation type="submission" date="2021-05" db="EMBL/GenBank/DDBJ databases">
        <title>Novel Bacillus species.</title>
        <authorList>
            <person name="Liu G."/>
        </authorList>
    </citation>
    <scope>NUCLEOTIDE SEQUENCE [LARGE SCALE GENOMIC DNA]</scope>
    <source>
        <strain evidence="2 3">FJAT-49732</strain>
    </source>
</reference>
<keyword evidence="1" id="KW-0812">Transmembrane</keyword>
<dbReference type="AlphaFoldDB" id="A0A942TN08"/>
<protein>
    <submittedName>
        <fullName evidence="2">Uncharacterized protein</fullName>
    </submittedName>
</protein>
<name>A0A942TN08_9BACI</name>
<dbReference type="RefSeq" id="WP_213110888.1">
    <property type="nucleotide sequence ID" value="NZ_JAGYPJ010000001.1"/>
</dbReference>
<gene>
    <name evidence="2" type="ORF">KHA93_11690</name>
</gene>
<keyword evidence="3" id="KW-1185">Reference proteome</keyword>
<evidence type="ECO:0000313" key="2">
    <source>
        <dbReference type="EMBL" id="MBS4200293.1"/>
    </source>
</evidence>
<accession>A0A942TN08</accession>
<feature type="transmembrane region" description="Helical" evidence="1">
    <location>
        <begin position="7"/>
        <end position="40"/>
    </location>
</feature>
<sequence length="48" mass="5084">MKGTTAYAFIWISSAIAISVAIIVTGKIGALWALLIPALVSYNSDNEE</sequence>
<evidence type="ECO:0000256" key="1">
    <source>
        <dbReference type="SAM" id="Phobius"/>
    </source>
</evidence>
<proteinExistence type="predicted"/>
<keyword evidence="1" id="KW-1133">Transmembrane helix</keyword>
<organism evidence="2 3">
    <name type="scientific">Lederbergia citrisecunda</name>
    <dbReference type="NCBI Taxonomy" id="2833583"/>
    <lineage>
        <taxon>Bacteria</taxon>
        <taxon>Bacillati</taxon>
        <taxon>Bacillota</taxon>
        <taxon>Bacilli</taxon>
        <taxon>Bacillales</taxon>
        <taxon>Bacillaceae</taxon>
        <taxon>Lederbergia</taxon>
    </lineage>
</organism>
<evidence type="ECO:0000313" key="3">
    <source>
        <dbReference type="Proteomes" id="UP000682713"/>
    </source>
</evidence>
<keyword evidence="1" id="KW-0472">Membrane</keyword>
<comment type="caution">
    <text evidence="2">The sequence shown here is derived from an EMBL/GenBank/DDBJ whole genome shotgun (WGS) entry which is preliminary data.</text>
</comment>